<reference evidence="3" key="1">
    <citation type="journal article" date="2023" name="Mol. Phylogenet. Evol.">
        <title>Genome-scale phylogeny and comparative genomics of the fungal order Sordariales.</title>
        <authorList>
            <person name="Hensen N."/>
            <person name="Bonometti L."/>
            <person name="Westerberg I."/>
            <person name="Brannstrom I.O."/>
            <person name="Guillou S."/>
            <person name="Cros-Aarteil S."/>
            <person name="Calhoun S."/>
            <person name="Haridas S."/>
            <person name="Kuo A."/>
            <person name="Mondo S."/>
            <person name="Pangilinan J."/>
            <person name="Riley R."/>
            <person name="LaButti K."/>
            <person name="Andreopoulos B."/>
            <person name="Lipzen A."/>
            <person name="Chen C."/>
            <person name="Yan M."/>
            <person name="Daum C."/>
            <person name="Ng V."/>
            <person name="Clum A."/>
            <person name="Steindorff A."/>
            <person name="Ohm R.A."/>
            <person name="Martin F."/>
            <person name="Silar P."/>
            <person name="Natvig D.O."/>
            <person name="Lalanne C."/>
            <person name="Gautier V."/>
            <person name="Ament-Velasquez S.L."/>
            <person name="Kruys A."/>
            <person name="Hutchinson M.I."/>
            <person name="Powell A.J."/>
            <person name="Barry K."/>
            <person name="Miller A.N."/>
            <person name="Grigoriev I.V."/>
            <person name="Debuchy R."/>
            <person name="Gladieux P."/>
            <person name="Hiltunen Thoren M."/>
            <person name="Johannesson H."/>
        </authorList>
    </citation>
    <scope>NUCLEOTIDE SEQUENCE</scope>
    <source>
        <strain evidence="3">CBS 359.72</strain>
    </source>
</reference>
<dbReference type="PANTHER" id="PTHR12828">
    <property type="entry name" value="PROTEASOME MATURATION PROTEIN UMP1"/>
    <property type="match status" value="1"/>
</dbReference>
<keyword evidence="4" id="KW-1185">Reference proteome</keyword>
<dbReference type="GO" id="GO:0043248">
    <property type="term" value="P:proteasome assembly"/>
    <property type="evidence" value="ECO:0007669"/>
    <property type="project" value="InterPro"/>
</dbReference>
<dbReference type="GO" id="GO:0005737">
    <property type="term" value="C:cytoplasm"/>
    <property type="evidence" value="ECO:0007669"/>
    <property type="project" value="TreeGrafter"/>
</dbReference>
<keyword evidence="3" id="KW-0647">Proteasome</keyword>
<keyword evidence="1" id="KW-0143">Chaperone</keyword>
<evidence type="ECO:0000256" key="2">
    <source>
        <dbReference type="ARBA" id="ARBA00043974"/>
    </source>
</evidence>
<evidence type="ECO:0000256" key="1">
    <source>
        <dbReference type="ARBA" id="ARBA00023186"/>
    </source>
</evidence>
<gene>
    <name evidence="3" type="ORF">C7999DRAFT_32975</name>
</gene>
<dbReference type="GO" id="GO:0000502">
    <property type="term" value="C:proteasome complex"/>
    <property type="evidence" value="ECO:0007669"/>
    <property type="project" value="UniProtKB-KW"/>
</dbReference>
<comment type="similarity">
    <text evidence="2">Belongs to the POMP/UMP1 family.</text>
</comment>
<sequence length="154" mass="17037">MSLRIVPADNHHKTFTHIASRENVAPSAPGLHDTLRAGVGPSAFTLAENKAPTSSHPLEARLKAWESTREALRMETLRRAYGAAEPVRRQMELKITREGEWKPLALGGGIPGASVHEEILAGRDDTITWEDVFAGEESRPLVGVHEEMERKLKM</sequence>
<evidence type="ECO:0000313" key="4">
    <source>
        <dbReference type="Proteomes" id="UP001303647"/>
    </source>
</evidence>
<accession>A0AAN7CRN5</accession>
<evidence type="ECO:0000313" key="3">
    <source>
        <dbReference type="EMBL" id="KAK4246641.1"/>
    </source>
</evidence>
<dbReference type="AlphaFoldDB" id="A0AAN7CRN5"/>
<organism evidence="3 4">
    <name type="scientific">Corynascus novoguineensis</name>
    <dbReference type="NCBI Taxonomy" id="1126955"/>
    <lineage>
        <taxon>Eukaryota</taxon>
        <taxon>Fungi</taxon>
        <taxon>Dikarya</taxon>
        <taxon>Ascomycota</taxon>
        <taxon>Pezizomycotina</taxon>
        <taxon>Sordariomycetes</taxon>
        <taxon>Sordariomycetidae</taxon>
        <taxon>Sordariales</taxon>
        <taxon>Chaetomiaceae</taxon>
        <taxon>Corynascus</taxon>
    </lineage>
</organism>
<dbReference type="Proteomes" id="UP001303647">
    <property type="component" value="Unassembled WGS sequence"/>
</dbReference>
<dbReference type="PANTHER" id="PTHR12828:SF3">
    <property type="entry name" value="PROTEASOME MATURATION PROTEIN"/>
    <property type="match status" value="1"/>
</dbReference>
<name>A0AAN7CRN5_9PEZI</name>
<reference evidence="3" key="2">
    <citation type="submission" date="2023-05" db="EMBL/GenBank/DDBJ databases">
        <authorList>
            <consortium name="Lawrence Berkeley National Laboratory"/>
            <person name="Steindorff A."/>
            <person name="Hensen N."/>
            <person name="Bonometti L."/>
            <person name="Westerberg I."/>
            <person name="Brannstrom I.O."/>
            <person name="Guillou S."/>
            <person name="Cros-Aarteil S."/>
            <person name="Calhoun S."/>
            <person name="Haridas S."/>
            <person name="Kuo A."/>
            <person name="Mondo S."/>
            <person name="Pangilinan J."/>
            <person name="Riley R."/>
            <person name="Labutti K."/>
            <person name="Andreopoulos B."/>
            <person name="Lipzen A."/>
            <person name="Chen C."/>
            <person name="Yanf M."/>
            <person name="Daum C."/>
            <person name="Ng V."/>
            <person name="Clum A."/>
            <person name="Ohm R."/>
            <person name="Martin F."/>
            <person name="Silar P."/>
            <person name="Natvig D."/>
            <person name="Lalanne C."/>
            <person name="Gautier V."/>
            <person name="Ament-Velasquez S.L."/>
            <person name="Kruys A."/>
            <person name="Hutchinson M.I."/>
            <person name="Powell A.J."/>
            <person name="Barry K."/>
            <person name="Miller A.N."/>
            <person name="Grigoriev I.V."/>
            <person name="Debuchy R."/>
            <person name="Gladieux P."/>
            <person name="Thoren M.H."/>
            <person name="Johannesson H."/>
        </authorList>
    </citation>
    <scope>NUCLEOTIDE SEQUENCE</scope>
    <source>
        <strain evidence="3">CBS 359.72</strain>
    </source>
</reference>
<dbReference type="GO" id="GO:0005634">
    <property type="term" value="C:nucleus"/>
    <property type="evidence" value="ECO:0007669"/>
    <property type="project" value="TreeGrafter"/>
</dbReference>
<dbReference type="InterPro" id="IPR008012">
    <property type="entry name" value="Ump1"/>
</dbReference>
<dbReference type="EMBL" id="MU857670">
    <property type="protein sequence ID" value="KAK4246641.1"/>
    <property type="molecule type" value="Genomic_DNA"/>
</dbReference>
<protein>
    <submittedName>
        <fullName evidence="3">Proteasome maturation factor UMP1</fullName>
    </submittedName>
</protein>
<comment type="caution">
    <text evidence="3">The sequence shown here is derived from an EMBL/GenBank/DDBJ whole genome shotgun (WGS) entry which is preliminary data.</text>
</comment>
<dbReference type="Pfam" id="PF05348">
    <property type="entry name" value="UMP1"/>
    <property type="match status" value="1"/>
</dbReference>
<proteinExistence type="inferred from homology"/>